<protein>
    <submittedName>
        <fullName evidence="1">Ferritin family protein</fullName>
    </submittedName>
</protein>
<dbReference type="InterPro" id="IPR012347">
    <property type="entry name" value="Ferritin-like"/>
</dbReference>
<dbReference type="InterPro" id="IPR009078">
    <property type="entry name" value="Ferritin-like_SF"/>
</dbReference>
<dbReference type="AlphaFoldDB" id="A0AAW6TYD1"/>
<name>A0AAW6TYD1_9BACT</name>
<evidence type="ECO:0000313" key="1">
    <source>
        <dbReference type="EMBL" id="MDI6450758.1"/>
    </source>
</evidence>
<reference evidence="1" key="1">
    <citation type="submission" date="2023-05" db="EMBL/GenBank/DDBJ databases">
        <title>Anaerotaeda fermentans gen. nov., sp. nov., a novel anaerobic planctomycete of the new family within the order Sedimentisphaerales isolated from Taman Peninsula, Russia.</title>
        <authorList>
            <person name="Khomyakova M.A."/>
            <person name="Merkel A.Y."/>
            <person name="Slobodkin A.I."/>
        </authorList>
    </citation>
    <scope>NUCLEOTIDE SEQUENCE</scope>
    <source>
        <strain evidence="1">M17dextr</strain>
    </source>
</reference>
<dbReference type="SUPFAM" id="SSF47240">
    <property type="entry name" value="Ferritin-like"/>
    <property type="match status" value="1"/>
</dbReference>
<gene>
    <name evidence="1" type="ORF">QJ522_16990</name>
</gene>
<dbReference type="Proteomes" id="UP001431776">
    <property type="component" value="Unassembled WGS sequence"/>
</dbReference>
<dbReference type="CDD" id="cd01045">
    <property type="entry name" value="Ferritin_like_AB"/>
    <property type="match status" value="1"/>
</dbReference>
<comment type="caution">
    <text evidence="1">The sequence shown here is derived from an EMBL/GenBank/DDBJ whole genome shotgun (WGS) entry which is preliminary data.</text>
</comment>
<dbReference type="Gene3D" id="1.20.1260.10">
    <property type="match status" value="1"/>
</dbReference>
<dbReference type="EMBL" id="JASCXX010000024">
    <property type="protein sequence ID" value="MDI6450758.1"/>
    <property type="molecule type" value="Genomic_DNA"/>
</dbReference>
<dbReference type="RefSeq" id="WP_349246168.1">
    <property type="nucleotide sequence ID" value="NZ_JASCXX010000024.1"/>
</dbReference>
<evidence type="ECO:0000313" key="2">
    <source>
        <dbReference type="Proteomes" id="UP001431776"/>
    </source>
</evidence>
<keyword evidence="2" id="KW-1185">Reference proteome</keyword>
<proteinExistence type="predicted"/>
<accession>A0AAW6TYD1</accession>
<organism evidence="1 2">
    <name type="scientific">Anaerobaca lacustris</name>
    <dbReference type="NCBI Taxonomy" id="3044600"/>
    <lineage>
        <taxon>Bacteria</taxon>
        <taxon>Pseudomonadati</taxon>
        <taxon>Planctomycetota</taxon>
        <taxon>Phycisphaerae</taxon>
        <taxon>Sedimentisphaerales</taxon>
        <taxon>Anaerobacaceae</taxon>
        <taxon>Anaerobaca</taxon>
    </lineage>
</organism>
<sequence>MDAKIGGYDVLEIAEKIERNGVKFYRRAAGLCSDDRISTLFVQLAQWEARHVELFGQMRERLTAEGRQPGHVDPDRIDGIDAQALAGLAVFGIQPDPSRELTGSESRTDVLRMAIEKEKDSIVYYTGLKGFLAHQTDRQVLEQVIQEEMKHVRILVQALEQTV</sequence>